<dbReference type="Pfam" id="PF06722">
    <property type="entry name" value="EryCIII-like_C"/>
    <property type="match status" value="1"/>
</dbReference>
<dbReference type="SUPFAM" id="SSF53756">
    <property type="entry name" value="UDP-Glycosyltransferase/glycogen phosphorylase"/>
    <property type="match status" value="1"/>
</dbReference>
<dbReference type="GO" id="GO:0016758">
    <property type="term" value="F:hexosyltransferase activity"/>
    <property type="evidence" value="ECO:0007669"/>
    <property type="project" value="UniProtKB-ARBA"/>
</dbReference>
<dbReference type="EMBL" id="FUFA01000005">
    <property type="protein sequence ID" value="SPM37457.1"/>
    <property type="molecule type" value="Genomic_DNA"/>
</dbReference>
<keyword evidence="2" id="KW-0808">Transferase</keyword>
<evidence type="ECO:0000259" key="1">
    <source>
        <dbReference type="Pfam" id="PF06722"/>
    </source>
</evidence>
<dbReference type="GO" id="GO:0017000">
    <property type="term" value="P:antibiotic biosynthetic process"/>
    <property type="evidence" value="ECO:0007669"/>
    <property type="project" value="UniProtKB-ARBA"/>
</dbReference>
<dbReference type="PANTHER" id="PTHR48050:SF13">
    <property type="entry name" value="STEROL 3-BETA-GLUCOSYLTRANSFERASE UGT80A2"/>
    <property type="match status" value="1"/>
</dbReference>
<gene>
    <name evidence="2" type="ORF">MRAB57_5304</name>
</gene>
<dbReference type="Gene3D" id="3.40.50.2000">
    <property type="entry name" value="Glycogen Phosphorylase B"/>
    <property type="match status" value="2"/>
</dbReference>
<dbReference type="InterPro" id="IPR050426">
    <property type="entry name" value="Glycosyltransferase_28"/>
</dbReference>
<dbReference type="InterPro" id="IPR010610">
    <property type="entry name" value="EryCIII-like_C"/>
</dbReference>
<feature type="domain" description="Erythromycin biosynthesis protein CIII-like C-terminal" evidence="1">
    <location>
        <begin position="295"/>
        <end position="393"/>
    </location>
</feature>
<dbReference type="RefSeq" id="WP_077089982.1">
    <property type="nucleotide sequence ID" value="NZ_LT721901.1"/>
</dbReference>
<name>A0A2U3P150_9MYCO</name>
<proteinExistence type="predicted"/>
<dbReference type="CDD" id="cd03784">
    <property type="entry name" value="GT1_Gtf-like"/>
    <property type="match status" value="1"/>
</dbReference>
<accession>A0A2U3P150</accession>
<dbReference type="InterPro" id="IPR002213">
    <property type="entry name" value="UDP_glucos_trans"/>
</dbReference>
<dbReference type="GO" id="GO:0008194">
    <property type="term" value="F:UDP-glycosyltransferase activity"/>
    <property type="evidence" value="ECO:0007669"/>
    <property type="project" value="InterPro"/>
</dbReference>
<organism evidence="2 3">
    <name type="scientific">Mycobacterium rhizamassiliense</name>
    <dbReference type="NCBI Taxonomy" id="1841860"/>
    <lineage>
        <taxon>Bacteria</taxon>
        <taxon>Bacillati</taxon>
        <taxon>Actinomycetota</taxon>
        <taxon>Actinomycetes</taxon>
        <taxon>Mycobacteriales</taxon>
        <taxon>Mycobacteriaceae</taxon>
        <taxon>Mycobacterium</taxon>
    </lineage>
</organism>
<dbReference type="AlphaFoldDB" id="A0A2U3P150"/>
<protein>
    <submittedName>
        <fullName evidence="2">Glycosyltransferase GtfE</fullName>
    </submittedName>
</protein>
<reference evidence="2 3" key="1">
    <citation type="submission" date="2017-01" db="EMBL/GenBank/DDBJ databases">
        <authorList>
            <consortium name="Urmite Genomes"/>
        </authorList>
    </citation>
    <scope>NUCLEOTIDE SEQUENCE [LARGE SCALE GENOMIC DNA]</scope>
    <source>
        <strain evidence="2 3">AB57</strain>
    </source>
</reference>
<evidence type="ECO:0000313" key="2">
    <source>
        <dbReference type="EMBL" id="SPM37457.1"/>
    </source>
</evidence>
<dbReference type="STRING" id="1841860.GCA_900157375_05307"/>
<evidence type="ECO:0000313" key="3">
    <source>
        <dbReference type="Proteomes" id="UP000240988"/>
    </source>
</evidence>
<dbReference type="Proteomes" id="UP000240988">
    <property type="component" value="Unassembled WGS sequence"/>
</dbReference>
<keyword evidence="3" id="KW-1185">Reference proteome</keyword>
<dbReference type="OrthoDB" id="3253247at2"/>
<dbReference type="FunFam" id="3.40.50.2000:FF:000009">
    <property type="entry name" value="Sterol 3-beta-glucosyltransferase UGT80A2"/>
    <property type="match status" value="1"/>
</dbReference>
<dbReference type="PANTHER" id="PTHR48050">
    <property type="entry name" value="STEROL 3-BETA-GLUCOSYLTRANSFERASE"/>
    <property type="match status" value="1"/>
</dbReference>
<sequence length="405" mass="42530">MRVLLTTYDSRGGVEPLLGLAVQLQALGAEALLCAPPDEEFAQRAATFDVPLVPFGESVHTMSGGAAQASESDVRRQVLGLIDAQFDTVAAAAQGCDALVSAGLIWTSAGARSVCDHLGIHYVYATYHPTHLPSPHHPPPEAAGRGLPSHAAGNRLMWENNAREANVLFGPTLNGRRASLGMPLVGDLRAYAYTERPWLASDPTLGPWPQPAEIDVVQTGAWLLRDERPLPDDLEEFLGAGSPPVYVGFGSMPLWGAKDIGRTAVEAIRAQGRRALLARGWAGLDLLDGADDCFVVGEVNQQALFPRVAAAIHHGGAGTTTTAARAGVPQLVIPQGADQVYWAQRVIELGIGTACDGPAPPPRSLAFALEAIVTPATEACARDVARAMRTDGAAVAAKMLFDAVG</sequence>